<name>A0ABN1KGE5_9BURK</name>
<dbReference type="PANTHER" id="PTHR43847">
    <property type="entry name" value="BLL3993 PROTEIN"/>
    <property type="match status" value="1"/>
</dbReference>
<evidence type="ECO:0000256" key="5">
    <source>
        <dbReference type="SAM" id="Phobius"/>
    </source>
</evidence>
<dbReference type="PROSITE" id="PS50244">
    <property type="entry name" value="S5A_REDUCTASE"/>
    <property type="match status" value="1"/>
</dbReference>
<evidence type="ECO:0000256" key="3">
    <source>
        <dbReference type="ARBA" id="ARBA00022989"/>
    </source>
</evidence>
<evidence type="ECO:0000313" key="6">
    <source>
        <dbReference type="EMBL" id="GAA0766098.1"/>
    </source>
</evidence>
<dbReference type="InterPro" id="IPR007269">
    <property type="entry name" value="ICMT_MeTrfase"/>
</dbReference>
<evidence type="ECO:0008006" key="8">
    <source>
        <dbReference type="Google" id="ProtNLM"/>
    </source>
</evidence>
<keyword evidence="7" id="KW-1185">Reference proteome</keyword>
<keyword evidence="2 5" id="KW-0812">Transmembrane</keyword>
<keyword evidence="3 5" id="KW-1133">Transmembrane helix</keyword>
<evidence type="ECO:0000256" key="1">
    <source>
        <dbReference type="ARBA" id="ARBA00004141"/>
    </source>
</evidence>
<sequence length="229" mass="24198">MTQVSVPTAAAAARGKALRAAMPLLLTVGGFVLIGGLCGYRLYQLGPTLQAGFCAAAVTLYAGWLGWESRVSVAEVGKRTADHDRGTMEMAAAAKITLLLAALIPPSHVMAVAALPGLALMALGIALRTTAIRQLGAAYSHRIRVPALPLVEHGLYARLRHPAYLGTLLAHAGVALVFFNPWSLAALALLWAPAVLMRTLVEDRCLMALLPEYAAYARRVPALLLPGLY</sequence>
<dbReference type="PANTHER" id="PTHR43847:SF1">
    <property type="entry name" value="BLL3993 PROTEIN"/>
    <property type="match status" value="1"/>
</dbReference>
<evidence type="ECO:0000256" key="2">
    <source>
        <dbReference type="ARBA" id="ARBA00022692"/>
    </source>
</evidence>
<evidence type="ECO:0000256" key="4">
    <source>
        <dbReference type="ARBA" id="ARBA00023136"/>
    </source>
</evidence>
<dbReference type="Proteomes" id="UP001500279">
    <property type="component" value="Unassembled WGS sequence"/>
</dbReference>
<gene>
    <name evidence="6" type="ORF">GCM10009107_53880</name>
</gene>
<protein>
    <recommendedName>
        <fullName evidence="8">Isoprenylcysteine carboxylmethyltransferase family protein</fullName>
    </recommendedName>
</protein>
<feature type="transmembrane region" description="Helical" evidence="5">
    <location>
        <begin position="49"/>
        <end position="67"/>
    </location>
</feature>
<dbReference type="Gene3D" id="1.20.120.1630">
    <property type="match status" value="1"/>
</dbReference>
<evidence type="ECO:0000313" key="7">
    <source>
        <dbReference type="Proteomes" id="UP001500279"/>
    </source>
</evidence>
<proteinExistence type="predicted"/>
<comment type="subcellular location">
    <subcellularLocation>
        <location evidence="1">Membrane</location>
        <topology evidence="1">Multi-pass membrane protein</topology>
    </subcellularLocation>
</comment>
<dbReference type="InterPro" id="IPR052527">
    <property type="entry name" value="Metal_cation-efflux_comp"/>
</dbReference>
<feature type="transmembrane region" description="Helical" evidence="5">
    <location>
        <begin position="168"/>
        <end position="192"/>
    </location>
</feature>
<dbReference type="EMBL" id="BAAAEW010000042">
    <property type="protein sequence ID" value="GAA0766098.1"/>
    <property type="molecule type" value="Genomic_DNA"/>
</dbReference>
<accession>A0ABN1KGE5</accession>
<reference evidence="6 7" key="1">
    <citation type="journal article" date="2019" name="Int. J. Syst. Evol. Microbiol.">
        <title>The Global Catalogue of Microorganisms (GCM) 10K type strain sequencing project: providing services to taxonomists for standard genome sequencing and annotation.</title>
        <authorList>
            <consortium name="The Broad Institute Genomics Platform"/>
            <consortium name="The Broad Institute Genome Sequencing Center for Infectious Disease"/>
            <person name="Wu L."/>
            <person name="Ma J."/>
        </authorList>
    </citation>
    <scope>NUCLEOTIDE SEQUENCE [LARGE SCALE GENOMIC DNA]</scope>
    <source>
        <strain evidence="6 7">JCM 15503</strain>
    </source>
</reference>
<dbReference type="Pfam" id="PF04140">
    <property type="entry name" value="ICMT"/>
    <property type="match status" value="1"/>
</dbReference>
<comment type="caution">
    <text evidence="6">The sequence shown here is derived from an EMBL/GenBank/DDBJ whole genome shotgun (WGS) entry which is preliminary data.</text>
</comment>
<feature type="transmembrane region" description="Helical" evidence="5">
    <location>
        <begin position="24"/>
        <end position="43"/>
    </location>
</feature>
<keyword evidence="4 5" id="KW-0472">Membrane</keyword>
<dbReference type="RefSeq" id="WP_231010876.1">
    <property type="nucleotide sequence ID" value="NZ_BAAAEW010000042.1"/>
</dbReference>
<organism evidence="6 7">
    <name type="scientific">Ideonella azotifigens</name>
    <dbReference type="NCBI Taxonomy" id="513160"/>
    <lineage>
        <taxon>Bacteria</taxon>
        <taxon>Pseudomonadati</taxon>
        <taxon>Pseudomonadota</taxon>
        <taxon>Betaproteobacteria</taxon>
        <taxon>Burkholderiales</taxon>
        <taxon>Sphaerotilaceae</taxon>
        <taxon>Ideonella</taxon>
    </lineage>
</organism>